<dbReference type="Gene3D" id="3.10.180.10">
    <property type="entry name" value="2,3-Dihydroxybiphenyl 1,2-Dioxygenase, domain 1"/>
    <property type="match status" value="1"/>
</dbReference>
<dbReference type="InterPro" id="IPR029068">
    <property type="entry name" value="Glyas_Bleomycin-R_OHBP_Dase"/>
</dbReference>
<dbReference type="InterPro" id="IPR051785">
    <property type="entry name" value="MMCE/EMCE_epimerase"/>
</dbReference>
<dbReference type="PANTHER" id="PTHR43048">
    <property type="entry name" value="METHYLMALONYL-COA EPIMERASE"/>
    <property type="match status" value="1"/>
</dbReference>
<dbReference type="InterPro" id="IPR037523">
    <property type="entry name" value="VOC_core"/>
</dbReference>
<reference evidence="3" key="2">
    <citation type="journal article" date="2021" name="PeerJ">
        <title>Extensive microbial diversity within the chicken gut microbiome revealed by metagenomics and culture.</title>
        <authorList>
            <person name="Gilroy R."/>
            <person name="Ravi A."/>
            <person name="Getino M."/>
            <person name="Pursley I."/>
            <person name="Horton D.L."/>
            <person name="Alikhan N.F."/>
            <person name="Baker D."/>
            <person name="Gharbi K."/>
            <person name="Hall N."/>
            <person name="Watson M."/>
            <person name="Adriaenssens E.M."/>
            <person name="Foster-Nyarko E."/>
            <person name="Jarju S."/>
            <person name="Secka A."/>
            <person name="Antonio M."/>
            <person name="Oren A."/>
            <person name="Chaudhuri R.R."/>
            <person name="La Ragione R."/>
            <person name="Hildebrand F."/>
            <person name="Pallen M.J."/>
        </authorList>
    </citation>
    <scope>NUCLEOTIDE SEQUENCE</scope>
    <source>
        <strain evidence="3">1063</strain>
    </source>
</reference>
<keyword evidence="1" id="KW-0479">Metal-binding</keyword>
<protein>
    <submittedName>
        <fullName evidence="3">VOC family protein</fullName>
    </submittedName>
</protein>
<proteinExistence type="predicted"/>
<dbReference type="EMBL" id="DVMN01000048">
    <property type="protein sequence ID" value="HIU21134.1"/>
    <property type="molecule type" value="Genomic_DNA"/>
</dbReference>
<dbReference type="GO" id="GO:0046491">
    <property type="term" value="P:L-methylmalonyl-CoA metabolic process"/>
    <property type="evidence" value="ECO:0007669"/>
    <property type="project" value="TreeGrafter"/>
</dbReference>
<comment type="caution">
    <text evidence="3">The sequence shown here is derived from an EMBL/GenBank/DDBJ whole genome shotgun (WGS) entry which is preliminary data.</text>
</comment>
<name>A0A9D1HRT3_9FIRM</name>
<dbReference type="PROSITE" id="PS51819">
    <property type="entry name" value="VOC"/>
    <property type="match status" value="1"/>
</dbReference>
<evidence type="ECO:0000313" key="4">
    <source>
        <dbReference type="Proteomes" id="UP000824088"/>
    </source>
</evidence>
<dbReference type="PANTHER" id="PTHR43048:SF3">
    <property type="entry name" value="METHYLMALONYL-COA EPIMERASE, MITOCHONDRIAL"/>
    <property type="match status" value="1"/>
</dbReference>
<sequence length="173" mass="19526">MKFGKIGHVGIVVRDLQAAKEHYSRLFGIDKWYELAYDTPLDMTYRGEKRNCNVTLYFGGKGHTAIELIYPQGDENIYTTFLRNHGEMIHHIEYNVKDLDAAIAHVEEEGLKVLQAASFESAGAKVRYAYVGKSEDDTVIELIETVLPGGLHKGDMPFEMQLAALTGNYKRVK</sequence>
<evidence type="ECO:0000256" key="1">
    <source>
        <dbReference type="ARBA" id="ARBA00022723"/>
    </source>
</evidence>
<evidence type="ECO:0000313" key="3">
    <source>
        <dbReference type="EMBL" id="HIU21134.1"/>
    </source>
</evidence>
<dbReference type="Proteomes" id="UP000824088">
    <property type="component" value="Unassembled WGS sequence"/>
</dbReference>
<dbReference type="Pfam" id="PF13669">
    <property type="entry name" value="Glyoxalase_4"/>
    <property type="match status" value="1"/>
</dbReference>
<reference evidence="3" key="1">
    <citation type="submission" date="2020-10" db="EMBL/GenBank/DDBJ databases">
        <authorList>
            <person name="Gilroy R."/>
        </authorList>
    </citation>
    <scope>NUCLEOTIDE SEQUENCE</scope>
    <source>
        <strain evidence="3">1063</strain>
    </source>
</reference>
<accession>A0A9D1HRT3</accession>
<evidence type="ECO:0000259" key="2">
    <source>
        <dbReference type="PROSITE" id="PS51819"/>
    </source>
</evidence>
<organism evidence="3 4">
    <name type="scientific">Candidatus Limadaptatus stercorigallinarum</name>
    <dbReference type="NCBI Taxonomy" id="2840845"/>
    <lineage>
        <taxon>Bacteria</taxon>
        <taxon>Bacillati</taxon>
        <taxon>Bacillota</taxon>
        <taxon>Clostridia</taxon>
        <taxon>Eubacteriales</taxon>
        <taxon>Candidatus Limadaptatus</taxon>
    </lineage>
</organism>
<dbReference type="AlphaFoldDB" id="A0A9D1HRT3"/>
<dbReference type="GO" id="GO:0046872">
    <property type="term" value="F:metal ion binding"/>
    <property type="evidence" value="ECO:0007669"/>
    <property type="project" value="UniProtKB-KW"/>
</dbReference>
<dbReference type="GO" id="GO:0004493">
    <property type="term" value="F:methylmalonyl-CoA epimerase activity"/>
    <property type="evidence" value="ECO:0007669"/>
    <property type="project" value="TreeGrafter"/>
</dbReference>
<feature type="domain" description="VOC" evidence="2">
    <location>
        <begin position="5"/>
        <end position="145"/>
    </location>
</feature>
<dbReference type="SUPFAM" id="SSF54593">
    <property type="entry name" value="Glyoxalase/Bleomycin resistance protein/Dihydroxybiphenyl dioxygenase"/>
    <property type="match status" value="1"/>
</dbReference>
<gene>
    <name evidence="3" type="ORF">IAD51_02690</name>
</gene>